<evidence type="ECO:0000313" key="3">
    <source>
        <dbReference type="EnsemblPlants" id="ONIVA08G03940.1"/>
    </source>
</evidence>
<dbReference type="EnsemblPlants" id="ONIVA08G03940.1">
    <property type="protein sequence ID" value="ONIVA08G03940.1"/>
    <property type="gene ID" value="ONIVA08G03940"/>
</dbReference>
<dbReference type="PANTHER" id="PTHR31205">
    <property type="entry name" value="ACTIN CROSS-LINKING PROTEIN (DUF569)"/>
    <property type="match status" value="1"/>
</dbReference>
<keyword evidence="4" id="KW-1185">Reference proteome</keyword>
<evidence type="ECO:0000313" key="4">
    <source>
        <dbReference type="Proteomes" id="UP000006591"/>
    </source>
</evidence>
<dbReference type="HOGENOM" id="CLU_335993_0_0_1"/>
<protein>
    <recommendedName>
        <fullName evidence="2">DUF569 domain-containing protein</fullName>
    </recommendedName>
</protein>
<sequence length="849" mass="94408">MNSWEWYRSTAAAGTGAGALLEQRRASARSATVPFLPMRSREPAEPMEWTSCAKQRRDSENYAWSTPARAACHAPAAISDSIKEFLIRSLSFSSLRGMEPSVISRQCINSTRIRNIAAKTAEATSAVKKNCETIKTESINKLTEEALRIWKSGSYLHADEDGRSVYIGSLPRAGGDSRHGTMWAVEPPIDAAAPLPQYARLRAAYGRYLGTPDSYGSPLPFLCSGFVAACFPPLLRVIEFVGEDDLDNIGEGEIWTTVETRGRSVRLLKEKIAKLVGYEDFTMCVSAGRHGQFTPLLMDANFEGEDTLLWEVVRVPPSGDMPGLPIATQPGFFVRACFPQPLREIQFVDEADLDNTSEGEIWTTVEIRGRSVRLLREKIAELVGYDDFTMCVSAGRHGQFTPLLIDLPRSRETLNIVLLRTNSEANDQMIFPNPNALPSAEATDEDNATIELRELDRRLPLAAARALSPRRALASPPRVHRSLAALAMAWRRGTSRGYRVGMEVFDDVVFARLRSHVYGSYLHADEDGRSVYHGSLRGGASQHNAVWALEELLVPALPWRSSAEEEEAATRYLLLRSAYGRYLGATDAAPGEAARNATARAAAASSDVRQPHDREGCCGCCCCCCRLPFGLVEATQRDRDEEEPEVDAIMWLATRCGDQDVQEDRDARGVVLLRDRSGRYLRCNKSILACRRSISVDANFEDEDTLLWEVVRVPPSEDMPELPIATQPGFFVRVCFPQPLREIQFVDEADLDNISEGENWATVQIRGRSVRLLREKIAELVGYDDFTMCVSAGRHGQFTPLLIDLPRRRETLQIVLVRPNTESYDQLIFPNPNALPSAEATDEDDPTIE</sequence>
<dbReference type="Pfam" id="PF22932">
    <property type="entry name" value="Ubiq_DUF_assoc"/>
    <property type="match status" value="3"/>
</dbReference>
<feature type="domain" description="DUF569" evidence="2">
    <location>
        <begin position="342"/>
        <end position="419"/>
    </location>
</feature>
<name>A0A0E0I7L0_ORYNI</name>
<feature type="region of interest" description="Disordered" evidence="1">
    <location>
        <begin position="828"/>
        <end position="849"/>
    </location>
</feature>
<dbReference type="InterPro" id="IPR054726">
    <property type="entry name" value="Ubiq_DUF569-assoc"/>
</dbReference>
<dbReference type="AlphaFoldDB" id="A0A0E0I7L0"/>
<evidence type="ECO:0000256" key="1">
    <source>
        <dbReference type="SAM" id="MobiDB-lite"/>
    </source>
</evidence>
<organism evidence="3">
    <name type="scientific">Oryza nivara</name>
    <name type="common">Indian wild rice</name>
    <name type="synonym">Oryza sativa f. spontanea</name>
    <dbReference type="NCBI Taxonomy" id="4536"/>
    <lineage>
        <taxon>Eukaryota</taxon>
        <taxon>Viridiplantae</taxon>
        <taxon>Streptophyta</taxon>
        <taxon>Embryophyta</taxon>
        <taxon>Tracheophyta</taxon>
        <taxon>Spermatophyta</taxon>
        <taxon>Magnoliopsida</taxon>
        <taxon>Liliopsida</taxon>
        <taxon>Poales</taxon>
        <taxon>Poaceae</taxon>
        <taxon>BOP clade</taxon>
        <taxon>Oryzoideae</taxon>
        <taxon>Oryzeae</taxon>
        <taxon>Oryzinae</taxon>
        <taxon>Oryza</taxon>
    </lineage>
</organism>
<accession>A0A0E0I7L0</accession>
<reference evidence="3" key="2">
    <citation type="submission" date="2018-04" db="EMBL/GenBank/DDBJ databases">
        <title>OnivRS2 (Oryza nivara Reference Sequence Version 2).</title>
        <authorList>
            <person name="Zhang J."/>
            <person name="Kudrna D."/>
            <person name="Lee S."/>
            <person name="Talag J."/>
            <person name="Rajasekar S."/>
            <person name="Welchert J."/>
            <person name="Hsing Y.-I."/>
            <person name="Wing R.A."/>
        </authorList>
    </citation>
    <scope>NUCLEOTIDE SEQUENCE [LARGE SCALE GENOMIC DNA]</scope>
    <source>
        <strain evidence="3">SL10</strain>
    </source>
</reference>
<evidence type="ECO:0000259" key="2">
    <source>
        <dbReference type="Pfam" id="PF22932"/>
    </source>
</evidence>
<dbReference type="Proteomes" id="UP000006591">
    <property type="component" value="Chromosome 8"/>
</dbReference>
<feature type="compositionally biased region" description="Acidic residues" evidence="1">
    <location>
        <begin position="840"/>
        <end position="849"/>
    </location>
</feature>
<dbReference type="Gramene" id="ONIVA08G03940.1">
    <property type="protein sequence ID" value="ONIVA08G03940.1"/>
    <property type="gene ID" value="ONIVA08G03940"/>
</dbReference>
<feature type="domain" description="DUF569" evidence="2">
    <location>
        <begin position="236"/>
        <end position="299"/>
    </location>
</feature>
<dbReference type="PANTHER" id="PTHR31205:SF39">
    <property type="entry name" value="OS08G0164400 PROTEIN"/>
    <property type="match status" value="1"/>
</dbReference>
<proteinExistence type="predicted"/>
<dbReference type="STRING" id="4536.A0A0E0I7L0"/>
<feature type="domain" description="DUF569" evidence="2">
    <location>
        <begin position="740"/>
        <end position="816"/>
    </location>
</feature>
<reference evidence="3" key="1">
    <citation type="submission" date="2015-04" db="UniProtKB">
        <authorList>
            <consortium name="EnsemblPlants"/>
        </authorList>
    </citation>
    <scope>IDENTIFICATION</scope>
    <source>
        <strain evidence="3">SL10</strain>
    </source>
</reference>